<dbReference type="InterPro" id="IPR006860">
    <property type="entry name" value="FecR"/>
</dbReference>
<dbReference type="PANTHER" id="PTHR30273">
    <property type="entry name" value="PERIPLASMIC SIGNAL SENSOR AND SIGMA FACTOR ACTIVATOR FECR-RELATED"/>
    <property type="match status" value="1"/>
</dbReference>
<keyword evidence="1" id="KW-0812">Transmembrane</keyword>
<dbReference type="Pfam" id="PF04773">
    <property type="entry name" value="FecR"/>
    <property type="match status" value="1"/>
</dbReference>
<evidence type="ECO:0000313" key="3">
    <source>
        <dbReference type="EMBL" id="MBB6324887.1"/>
    </source>
</evidence>
<dbReference type="InterPro" id="IPR012373">
    <property type="entry name" value="Ferrdict_sens_TM"/>
</dbReference>
<dbReference type="EMBL" id="JACIJO010000001">
    <property type="protein sequence ID" value="MBB6324887.1"/>
    <property type="molecule type" value="Genomic_DNA"/>
</dbReference>
<dbReference type="AlphaFoldDB" id="A0A841MHD8"/>
<gene>
    <name evidence="3" type="ORF">FHS59_000502</name>
</gene>
<evidence type="ECO:0000259" key="2">
    <source>
        <dbReference type="Pfam" id="PF04773"/>
    </source>
</evidence>
<protein>
    <submittedName>
        <fullName evidence="3">Ferric-dicitrate binding protein FerR (Iron transport regulator)</fullName>
    </submittedName>
</protein>
<sequence>MSYIHPDYEKFTLEDFTFDSFFKEWVLYPSPEQDEFWMRWMKSNPEKIQLLDEARELVLSIERSKIEMSSNELKTVWGQIQENVQLPKKTFETQKPRRFPWRIAAGILALFVLTLSAYWMITLPKKVEFVTSYGEKLEINLPDSSKVILNANSKLSYYDNWEKQTSREIMIEGEAFFDVVHKVDHQPFRVLSSKGVTIEVLGTEFNVYNRSEETEVILNSGLVTLSFPVEDKEGKIVMEPGDLVKFKDNKFQKERVDTSLYTSWKDNILNLDQTSLSDMVKMAKENYGVMIEVQNEEALNLTASGSMPLSDADSFLHQIALIFNVELTKENNKYLIK</sequence>
<keyword evidence="1" id="KW-1133">Transmembrane helix</keyword>
<keyword evidence="1" id="KW-0472">Membrane</keyword>
<name>A0A841MHD8_9BACT</name>
<dbReference type="Gene3D" id="2.60.120.1440">
    <property type="match status" value="1"/>
</dbReference>
<feature type="transmembrane region" description="Helical" evidence="1">
    <location>
        <begin position="99"/>
        <end position="121"/>
    </location>
</feature>
<feature type="domain" description="FecR protein" evidence="2">
    <location>
        <begin position="130"/>
        <end position="223"/>
    </location>
</feature>
<dbReference type="PANTHER" id="PTHR30273:SF2">
    <property type="entry name" value="PROTEIN FECR"/>
    <property type="match status" value="1"/>
</dbReference>
<dbReference type="PIRSF" id="PIRSF018266">
    <property type="entry name" value="FecR"/>
    <property type="match status" value="1"/>
</dbReference>
<dbReference type="Proteomes" id="UP000588604">
    <property type="component" value="Unassembled WGS sequence"/>
</dbReference>
<keyword evidence="4" id="KW-1185">Reference proteome</keyword>
<accession>A0A841MHD8</accession>
<organism evidence="3 4">
    <name type="scientific">Algoriphagus iocasae</name>
    <dbReference type="NCBI Taxonomy" id="1836499"/>
    <lineage>
        <taxon>Bacteria</taxon>
        <taxon>Pseudomonadati</taxon>
        <taxon>Bacteroidota</taxon>
        <taxon>Cytophagia</taxon>
        <taxon>Cytophagales</taxon>
        <taxon>Cyclobacteriaceae</taxon>
        <taxon>Algoriphagus</taxon>
    </lineage>
</organism>
<dbReference type="RefSeq" id="WP_184492839.1">
    <property type="nucleotide sequence ID" value="NZ_JACIJO010000001.1"/>
</dbReference>
<dbReference type="GO" id="GO:0016989">
    <property type="term" value="F:sigma factor antagonist activity"/>
    <property type="evidence" value="ECO:0007669"/>
    <property type="project" value="TreeGrafter"/>
</dbReference>
<dbReference type="Gene3D" id="3.55.50.30">
    <property type="match status" value="1"/>
</dbReference>
<comment type="caution">
    <text evidence="3">The sequence shown here is derived from an EMBL/GenBank/DDBJ whole genome shotgun (WGS) entry which is preliminary data.</text>
</comment>
<reference evidence="3 4" key="1">
    <citation type="submission" date="2020-08" db="EMBL/GenBank/DDBJ databases">
        <title>Genomic Encyclopedia of Type Strains, Phase IV (KMG-IV): sequencing the most valuable type-strain genomes for metagenomic binning, comparative biology and taxonomic classification.</title>
        <authorList>
            <person name="Goeker M."/>
        </authorList>
    </citation>
    <scope>NUCLEOTIDE SEQUENCE [LARGE SCALE GENOMIC DNA]</scope>
    <source>
        <strain evidence="3 4">DSM 102044</strain>
    </source>
</reference>
<evidence type="ECO:0000256" key="1">
    <source>
        <dbReference type="SAM" id="Phobius"/>
    </source>
</evidence>
<evidence type="ECO:0000313" key="4">
    <source>
        <dbReference type="Proteomes" id="UP000588604"/>
    </source>
</evidence>
<proteinExistence type="predicted"/>